<dbReference type="EMBL" id="JBHUOM010000023">
    <property type="protein sequence ID" value="MFD2936740.1"/>
    <property type="molecule type" value="Genomic_DNA"/>
</dbReference>
<evidence type="ECO:0000313" key="2">
    <source>
        <dbReference type="Proteomes" id="UP001597512"/>
    </source>
</evidence>
<accession>A0ABW6AR86</accession>
<comment type="caution">
    <text evidence="1">The sequence shown here is derived from an EMBL/GenBank/DDBJ whole genome shotgun (WGS) entry which is preliminary data.</text>
</comment>
<organism evidence="1 2">
    <name type="scientific">Spirosoma flavum</name>
    <dbReference type="NCBI Taxonomy" id="2048557"/>
    <lineage>
        <taxon>Bacteria</taxon>
        <taxon>Pseudomonadati</taxon>
        <taxon>Bacteroidota</taxon>
        <taxon>Cytophagia</taxon>
        <taxon>Cytophagales</taxon>
        <taxon>Cytophagaceae</taxon>
        <taxon>Spirosoma</taxon>
    </lineage>
</organism>
<dbReference type="Pfam" id="PF14054">
    <property type="entry name" value="DUF4249"/>
    <property type="match status" value="1"/>
</dbReference>
<dbReference type="PROSITE" id="PS51257">
    <property type="entry name" value="PROKAR_LIPOPROTEIN"/>
    <property type="match status" value="1"/>
</dbReference>
<reference evidence="2" key="1">
    <citation type="journal article" date="2019" name="Int. J. Syst. Evol. Microbiol.">
        <title>The Global Catalogue of Microorganisms (GCM) 10K type strain sequencing project: providing services to taxonomists for standard genome sequencing and annotation.</title>
        <authorList>
            <consortium name="The Broad Institute Genomics Platform"/>
            <consortium name="The Broad Institute Genome Sequencing Center for Infectious Disease"/>
            <person name="Wu L."/>
            <person name="Ma J."/>
        </authorList>
    </citation>
    <scope>NUCLEOTIDE SEQUENCE [LARGE SCALE GENOMIC DNA]</scope>
    <source>
        <strain evidence="2">KCTC 52490</strain>
    </source>
</reference>
<proteinExistence type="predicted"/>
<gene>
    <name evidence="1" type="ORF">ACFS25_23365</name>
</gene>
<evidence type="ECO:0000313" key="1">
    <source>
        <dbReference type="EMBL" id="MFD2936740.1"/>
    </source>
</evidence>
<protein>
    <submittedName>
        <fullName evidence="1">DUF4249 domain-containing protein</fullName>
    </submittedName>
</protein>
<sequence>MKLLLTLVVSSLLFIACENNREEVQPAELTAQAGQLVVNCFISPQDTMLTAKVTRSRPVLDNDPLKSVEITNALVQLTNGTQSVTLVYNSQLQYYRASATKMPIRANTTYTLIVHTPDGNQVTAVTNVPQAIPLKTVRLDSALVTEADKSVQKQFSVVCTWQDAGTTTNFYQVQGNIKGVQRELPATASAVNLGVIPFIMTDNSLGLVNNKGVNALLSVSAYLWDKAGITAINKRYRSTAVTVSLLHVNEAYYRYHEAVDRQLQASSNPFAEPVLIPSNIVGGLGCFGSYNRSSSVAKM</sequence>
<keyword evidence="2" id="KW-1185">Reference proteome</keyword>
<dbReference type="Proteomes" id="UP001597512">
    <property type="component" value="Unassembled WGS sequence"/>
</dbReference>
<dbReference type="InterPro" id="IPR025345">
    <property type="entry name" value="DUF4249"/>
</dbReference>
<dbReference type="RefSeq" id="WP_381505819.1">
    <property type="nucleotide sequence ID" value="NZ_JBHUOM010000023.1"/>
</dbReference>
<name>A0ABW6AR86_9BACT</name>